<dbReference type="KEGG" id="ache:ACHE_70619S"/>
<dbReference type="Proteomes" id="UP000637239">
    <property type="component" value="Chromosome 7"/>
</dbReference>
<proteinExistence type="predicted"/>
<evidence type="ECO:0000313" key="2">
    <source>
        <dbReference type="EMBL" id="BCR91776.1"/>
    </source>
</evidence>
<keyword evidence="1" id="KW-1133">Transmembrane helix</keyword>
<gene>
    <name evidence="2" type="ORF">ACHE_70619S</name>
</gene>
<protein>
    <submittedName>
        <fullName evidence="2">Uncharacterized protein</fullName>
    </submittedName>
</protein>
<accession>A0A7R7ZSF8</accession>
<keyword evidence="1" id="KW-0472">Membrane</keyword>
<organism evidence="2 3">
    <name type="scientific">Aspergillus chevalieri</name>
    <name type="common">Eurotium chevalieri</name>
    <dbReference type="NCBI Taxonomy" id="182096"/>
    <lineage>
        <taxon>Eukaryota</taxon>
        <taxon>Fungi</taxon>
        <taxon>Dikarya</taxon>
        <taxon>Ascomycota</taxon>
        <taxon>Pezizomycotina</taxon>
        <taxon>Eurotiomycetes</taxon>
        <taxon>Eurotiomycetidae</taxon>
        <taxon>Eurotiales</taxon>
        <taxon>Aspergillaceae</taxon>
        <taxon>Aspergillus</taxon>
        <taxon>Aspergillus subgen. Aspergillus</taxon>
    </lineage>
</organism>
<sequence length="100" mass="10675">MIRSETQYIPIGYSAGASQSPKQHLFGRLSASTTAGGCLSFFSLCVSVYLFFACPVFPCLYPHSSASQAHLISEAKVATSLTNGFGLRNPLSSDSKRPPL</sequence>
<name>A0A7R7ZSF8_ASPCH</name>
<feature type="transmembrane region" description="Helical" evidence="1">
    <location>
        <begin position="29"/>
        <end position="52"/>
    </location>
</feature>
<reference evidence="2" key="1">
    <citation type="submission" date="2021-01" db="EMBL/GenBank/DDBJ databases">
        <authorList>
            <consortium name="Aspergillus chevalieri M1 genome sequencing consortium"/>
            <person name="Kazuki M."/>
            <person name="Futagami T."/>
        </authorList>
    </citation>
    <scope>NUCLEOTIDE SEQUENCE</scope>
    <source>
        <strain evidence="2">M1</strain>
    </source>
</reference>
<dbReference type="RefSeq" id="XP_043140298.1">
    <property type="nucleotide sequence ID" value="XM_043282972.1"/>
</dbReference>
<evidence type="ECO:0000256" key="1">
    <source>
        <dbReference type="SAM" id="Phobius"/>
    </source>
</evidence>
<dbReference type="GeneID" id="66986134"/>
<evidence type="ECO:0000313" key="3">
    <source>
        <dbReference type="Proteomes" id="UP000637239"/>
    </source>
</evidence>
<keyword evidence="3" id="KW-1185">Reference proteome</keyword>
<keyword evidence="1" id="KW-0812">Transmembrane</keyword>
<dbReference type="AlphaFoldDB" id="A0A7R7ZSF8"/>
<reference evidence="2" key="2">
    <citation type="submission" date="2021-02" db="EMBL/GenBank/DDBJ databases">
        <title>Aspergillus chevalieri M1 genome sequence.</title>
        <authorList>
            <person name="Kadooka C."/>
            <person name="Mori K."/>
            <person name="Futagami T."/>
        </authorList>
    </citation>
    <scope>NUCLEOTIDE SEQUENCE</scope>
    <source>
        <strain evidence="2">M1</strain>
    </source>
</reference>
<dbReference type="EMBL" id="AP024422">
    <property type="protein sequence ID" value="BCR91776.1"/>
    <property type="molecule type" value="Genomic_DNA"/>
</dbReference>